<comment type="caution">
    <text evidence="2">The sequence shown here is derived from an EMBL/GenBank/DDBJ whole genome shotgun (WGS) entry which is preliminary data.</text>
</comment>
<proteinExistence type="predicted"/>
<dbReference type="AlphaFoldDB" id="A0A4R6IWP8"/>
<sequence>MAISNRQLRTYQIGAWLLLIIAIINIVIIISGVGLFSKNEPFVQLTVTPSSKAVLSKEPLKVFGGSDLYLKGTLVIKDLSWWKRTVLSKEFTDACCMSVLAWLVLLCVKAMMQQNDLHKKIGRYIFYAGMVFFISTFIAIFQRNHLASLVQAYTHDEFVLVRTMDSLLPNSLIGVILFIFSDIYTKAWKLKTEQELTI</sequence>
<evidence type="ECO:0000313" key="3">
    <source>
        <dbReference type="Proteomes" id="UP000295741"/>
    </source>
</evidence>
<evidence type="ECO:0000256" key="1">
    <source>
        <dbReference type="SAM" id="Phobius"/>
    </source>
</evidence>
<keyword evidence="1" id="KW-0472">Membrane</keyword>
<protein>
    <recommendedName>
        <fullName evidence="4">DUF2975 family protein</fullName>
    </recommendedName>
</protein>
<feature type="transmembrane region" description="Helical" evidence="1">
    <location>
        <begin position="124"/>
        <end position="141"/>
    </location>
</feature>
<dbReference type="RefSeq" id="WP_133474660.1">
    <property type="nucleotide sequence ID" value="NZ_SNWP01000011.1"/>
</dbReference>
<feature type="transmembrane region" description="Helical" evidence="1">
    <location>
        <begin position="167"/>
        <end position="185"/>
    </location>
</feature>
<feature type="transmembrane region" description="Helical" evidence="1">
    <location>
        <begin position="91"/>
        <end position="112"/>
    </location>
</feature>
<keyword evidence="1" id="KW-1133">Transmembrane helix</keyword>
<dbReference type="Proteomes" id="UP000295741">
    <property type="component" value="Unassembled WGS sequence"/>
</dbReference>
<evidence type="ECO:0000313" key="2">
    <source>
        <dbReference type="EMBL" id="TDO26781.1"/>
    </source>
</evidence>
<reference evidence="2 3" key="1">
    <citation type="submission" date="2019-03" db="EMBL/GenBank/DDBJ databases">
        <title>Genomic Encyclopedia of Archaeal and Bacterial Type Strains, Phase II (KMG-II): from individual species to whole genera.</title>
        <authorList>
            <person name="Goeker M."/>
        </authorList>
    </citation>
    <scope>NUCLEOTIDE SEQUENCE [LARGE SCALE GENOMIC DNA]</scope>
    <source>
        <strain evidence="2 3">DSM 28323</strain>
    </source>
</reference>
<keyword evidence="3" id="KW-1185">Reference proteome</keyword>
<accession>A0A4R6IWP8</accession>
<keyword evidence="1" id="KW-0812">Transmembrane</keyword>
<organism evidence="2 3">
    <name type="scientific">Sediminibacterium goheungense</name>
    <dbReference type="NCBI Taxonomy" id="1086393"/>
    <lineage>
        <taxon>Bacteria</taxon>
        <taxon>Pseudomonadati</taxon>
        <taxon>Bacteroidota</taxon>
        <taxon>Chitinophagia</taxon>
        <taxon>Chitinophagales</taxon>
        <taxon>Chitinophagaceae</taxon>
        <taxon>Sediminibacterium</taxon>
    </lineage>
</organism>
<evidence type="ECO:0008006" key="4">
    <source>
        <dbReference type="Google" id="ProtNLM"/>
    </source>
</evidence>
<name>A0A4R6IWP8_9BACT</name>
<feature type="transmembrane region" description="Helical" evidence="1">
    <location>
        <begin position="12"/>
        <end position="36"/>
    </location>
</feature>
<dbReference type="EMBL" id="SNWP01000011">
    <property type="protein sequence ID" value="TDO26781.1"/>
    <property type="molecule type" value="Genomic_DNA"/>
</dbReference>
<gene>
    <name evidence="2" type="ORF">BC659_2091</name>
</gene>